<dbReference type="PROSITE" id="PS51257">
    <property type="entry name" value="PROKAR_LIPOPROTEIN"/>
    <property type="match status" value="1"/>
</dbReference>
<dbReference type="Gene3D" id="3.40.50.1110">
    <property type="entry name" value="SGNH hydrolase"/>
    <property type="match status" value="1"/>
</dbReference>
<gene>
    <name evidence="3" type="ORF">EZ242_15435</name>
</gene>
<dbReference type="GO" id="GO:0016788">
    <property type="term" value="F:hydrolase activity, acting on ester bonds"/>
    <property type="evidence" value="ECO:0007669"/>
    <property type="project" value="InterPro"/>
</dbReference>
<dbReference type="InterPro" id="IPR051058">
    <property type="entry name" value="GDSL_Est/Lipase"/>
</dbReference>
<evidence type="ECO:0000256" key="2">
    <source>
        <dbReference type="SAM" id="SignalP"/>
    </source>
</evidence>
<name>A0A4Z0BHB1_9BURK</name>
<keyword evidence="1" id="KW-0378">Hydrolase</keyword>
<dbReference type="SUPFAM" id="SSF52266">
    <property type="entry name" value="SGNH hydrolase"/>
    <property type="match status" value="1"/>
</dbReference>
<dbReference type="AlphaFoldDB" id="A0A4Z0BHB1"/>
<dbReference type="Proteomes" id="UP000297564">
    <property type="component" value="Unassembled WGS sequence"/>
</dbReference>
<reference evidence="3 4" key="1">
    <citation type="submission" date="2019-03" db="EMBL/GenBank/DDBJ databases">
        <title>Ramlibacter rhizophilus CCTCC AB2015357, whole genome shotgun sequence.</title>
        <authorList>
            <person name="Zhang X."/>
            <person name="Feng G."/>
            <person name="Zhu H."/>
        </authorList>
    </citation>
    <scope>NUCLEOTIDE SEQUENCE [LARGE SCALE GENOMIC DNA]</scope>
    <source>
        <strain evidence="3 4">CCTCC AB2015357</strain>
    </source>
</reference>
<dbReference type="RefSeq" id="WP_135286079.1">
    <property type="nucleotide sequence ID" value="NZ_SMLL01000006.1"/>
</dbReference>
<organism evidence="3 4">
    <name type="scientific">Ramlibacter rhizophilus</name>
    <dbReference type="NCBI Taxonomy" id="1781167"/>
    <lineage>
        <taxon>Bacteria</taxon>
        <taxon>Pseudomonadati</taxon>
        <taxon>Pseudomonadota</taxon>
        <taxon>Betaproteobacteria</taxon>
        <taxon>Burkholderiales</taxon>
        <taxon>Comamonadaceae</taxon>
        <taxon>Ramlibacter</taxon>
    </lineage>
</organism>
<proteinExistence type="predicted"/>
<keyword evidence="2" id="KW-0732">Signal</keyword>
<sequence>MSFQRTRRALLGAACLSGLLAACGGGEVESQLQPRRLVVFGDGFADLGQGGSRYTINDGTVNNWTAQLAQRYGLSLAPSSAGGTSYATGNARVVAEPDAAGSTATPTVAEQIDAFFAGGGSFAENDLVVVAAGIADIVAEVGQTQAGAQTAAQAQADIAAAGTALGNQVRRLVNAGARHVTVVGPYNLGRTPWAIATNQKALLESYTTRFNDSLLISIVDLGARVLYVDAALYYNLVTAGPGGYGLSNVTEAACTSVDPGPGIGIGAGQVNSALCTPDTVRSGIDRNAWFFADAIYPSPAAQRLFGDYAYDRIRARW</sequence>
<dbReference type="Pfam" id="PF00657">
    <property type="entry name" value="Lipase_GDSL"/>
    <property type="match status" value="1"/>
</dbReference>
<dbReference type="PANTHER" id="PTHR45648:SF106">
    <property type="entry name" value="ANTHER-SPECIFIC PROLINE-RICH PROTEIN APG"/>
    <property type="match status" value="1"/>
</dbReference>
<evidence type="ECO:0000256" key="1">
    <source>
        <dbReference type="ARBA" id="ARBA00022801"/>
    </source>
</evidence>
<dbReference type="InterPro" id="IPR001087">
    <property type="entry name" value="GDSL"/>
</dbReference>
<evidence type="ECO:0000313" key="4">
    <source>
        <dbReference type="Proteomes" id="UP000297564"/>
    </source>
</evidence>
<dbReference type="InterPro" id="IPR036514">
    <property type="entry name" value="SGNH_hydro_sf"/>
</dbReference>
<keyword evidence="4" id="KW-1185">Reference proteome</keyword>
<comment type="caution">
    <text evidence="3">The sequence shown here is derived from an EMBL/GenBank/DDBJ whole genome shotgun (WGS) entry which is preliminary data.</text>
</comment>
<dbReference type="PANTHER" id="PTHR45648">
    <property type="entry name" value="GDSL LIPASE/ACYLHYDROLASE FAMILY PROTEIN (AFU_ORTHOLOGUE AFUA_4G14700)"/>
    <property type="match status" value="1"/>
</dbReference>
<dbReference type="EMBL" id="SMLL01000006">
    <property type="protein sequence ID" value="TFY97853.1"/>
    <property type="molecule type" value="Genomic_DNA"/>
</dbReference>
<feature type="signal peptide" evidence="2">
    <location>
        <begin position="1"/>
        <end position="21"/>
    </location>
</feature>
<dbReference type="CDD" id="cd01847">
    <property type="entry name" value="Triacylglycerol_lipase_like"/>
    <property type="match status" value="1"/>
</dbReference>
<feature type="chain" id="PRO_5021361289" evidence="2">
    <location>
        <begin position="22"/>
        <end position="317"/>
    </location>
</feature>
<evidence type="ECO:0000313" key="3">
    <source>
        <dbReference type="EMBL" id="TFY97853.1"/>
    </source>
</evidence>
<accession>A0A4Z0BHB1</accession>
<protein>
    <submittedName>
        <fullName evidence="3">GDSL family lipase</fullName>
    </submittedName>
</protein>
<dbReference type="OrthoDB" id="9148933at2"/>